<keyword evidence="6" id="KW-0539">Nucleus</keyword>
<protein>
    <recommendedName>
        <fullName evidence="9">C2H2-type domain-containing protein</fullName>
    </recommendedName>
</protein>
<dbReference type="PANTHER" id="PTHR24394">
    <property type="entry name" value="ZINC FINGER PROTEIN"/>
    <property type="match status" value="1"/>
</dbReference>
<feature type="region of interest" description="Disordered" evidence="8">
    <location>
        <begin position="233"/>
        <end position="290"/>
    </location>
</feature>
<dbReference type="FunFam" id="3.30.160.60:FF:001269">
    <property type="entry name" value="Zinc finger protein"/>
    <property type="match status" value="1"/>
</dbReference>
<keyword evidence="11" id="KW-1185">Reference proteome</keyword>
<evidence type="ECO:0000256" key="3">
    <source>
        <dbReference type="ARBA" id="ARBA00022737"/>
    </source>
</evidence>
<dbReference type="SUPFAM" id="SSF57667">
    <property type="entry name" value="beta-beta-alpha zinc fingers"/>
    <property type="match status" value="2"/>
</dbReference>
<reference evidence="10" key="2">
    <citation type="submission" date="2022-10" db="EMBL/GenBank/DDBJ databases">
        <authorList>
            <consortium name="ENA_rothamsted_submissions"/>
            <consortium name="culmorum"/>
            <person name="King R."/>
        </authorList>
    </citation>
    <scope>NUCLEOTIDE SEQUENCE</scope>
</reference>
<feature type="domain" description="C2H2-type" evidence="9">
    <location>
        <begin position="384"/>
        <end position="411"/>
    </location>
</feature>
<dbReference type="GO" id="GO:0005634">
    <property type="term" value="C:nucleus"/>
    <property type="evidence" value="ECO:0007669"/>
    <property type="project" value="UniProtKB-SubCell"/>
</dbReference>
<feature type="domain" description="C2H2-type" evidence="9">
    <location>
        <begin position="300"/>
        <end position="327"/>
    </location>
</feature>
<evidence type="ECO:0000256" key="7">
    <source>
        <dbReference type="PROSITE-ProRule" id="PRU00042"/>
    </source>
</evidence>
<feature type="compositionally biased region" description="Basic residues" evidence="8">
    <location>
        <begin position="252"/>
        <end position="261"/>
    </location>
</feature>
<dbReference type="InterPro" id="IPR013087">
    <property type="entry name" value="Znf_C2H2_type"/>
</dbReference>
<gene>
    <name evidence="10" type="ORF">CHIRRI_LOCUS9098</name>
</gene>
<dbReference type="PANTHER" id="PTHR24394:SF29">
    <property type="entry name" value="MYONEURIN"/>
    <property type="match status" value="1"/>
</dbReference>
<dbReference type="Gene3D" id="3.30.160.60">
    <property type="entry name" value="Classic Zinc Finger"/>
    <property type="match status" value="3"/>
</dbReference>
<feature type="region of interest" description="Disordered" evidence="8">
    <location>
        <begin position="414"/>
        <end position="439"/>
    </location>
</feature>
<dbReference type="SMART" id="SM00355">
    <property type="entry name" value="ZnF_C2H2"/>
    <property type="match status" value="4"/>
</dbReference>
<dbReference type="Proteomes" id="UP001153620">
    <property type="component" value="Chromosome 2"/>
</dbReference>
<evidence type="ECO:0000256" key="4">
    <source>
        <dbReference type="ARBA" id="ARBA00022771"/>
    </source>
</evidence>
<keyword evidence="4 7" id="KW-0863">Zinc-finger</keyword>
<evidence type="ECO:0000256" key="6">
    <source>
        <dbReference type="ARBA" id="ARBA00023242"/>
    </source>
</evidence>
<keyword evidence="2" id="KW-0479">Metal-binding</keyword>
<organism evidence="10 11">
    <name type="scientific">Chironomus riparius</name>
    <dbReference type="NCBI Taxonomy" id="315576"/>
    <lineage>
        <taxon>Eukaryota</taxon>
        <taxon>Metazoa</taxon>
        <taxon>Ecdysozoa</taxon>
        <taxon>Arthropoda</taxon>
        <taxon>Hexapoda</taxon>
        <taxon>Insecta</taxon>
        <taxon>Pterygota</taxon>
        <taxon>Neoptera</taxon>
        <taxon>Endopterygota</taxon>
        <taxon>Diptera</taxon>
        <taxon>Nematocera</taxon>
        <taxon>Chironomoidea</taxon>
        <taxon>Chironomidae</taxon>
        <taxon>Chironominae</taxon>
        <taxon>Chironomus</taxon>
    </lineage>
</organism>
<dbReference type="AlphaFoldDB" id="A0A9N9RZC8"/>
<dbReference type="InterPro" id="IPR036236">
    <property type="entry name" value="Znf_C2H2_sf"/>
</dbReference>
<evidence type="ECO:0000256" key="2">
    <source>
        <dbReference type="ARBA" id="ARBA00022723"/>
    </source>
</evidence>
<reference evidence="10" key="1">
    <citation type="submission" date="2022-01" db="EMBL/GenBank/DDBJ databases">
        <authorList>
            <person name="King R."/>
        </authorList>
    </citation>
    <scope>NUCLEOTIDE SEQUENCE</scope>
</reference>
<evidence type="ECO:0000313" key="11">
    <source>
        <dbReference type="Proteomes" id="UP001153620"/>
    </source>
</evidence>
<evidence type="ECO:0000256" key="8">
    <source>
        <dbReference type="SAM" id="MobiDB-lite"/>
    </source>
</evidence>
<keyword evidence="5" id="KW-0862">Zinc</keyword>
<evidence type="ECO:0000259" key="9">
    <source>
        <dbReference type="PROSITE" id="PS50157"/>
    </source>
</evidence>
<dbReference type="Pfam" id="PF00096">
    <property type="entry name" value="zf-C2H2"/>
    <property type="match status" value="3"/>
</dbReference>
<dbReference type="FunFam" id="3.30.160.60:FF:000843">
    <property type="entry name" value="Potential zinc finger protein"/>
    <property type="match status" value="1"/>
</dbReference>
<dbReference type="GO" id="GO:0000981">
    <property type="term" value="F:DNA-binding transcription factor activity, RNA polymerase II-specific"/>
    <property type="evidence" value="ECO:0007669"/>
    <property type="project" value="TreeGrafter"/>
</dbReference>
<name>A0A9N9RZC8_9DIPT</name>
<feature type="domain" description="C2H2-type" evidence="9">
    <location>
        <begin position="328"/>
        <end position="355"/>
    </location>
</feature>
<feature type="compositionally biased region" description="Basic residues" evidence="8">
    <location>
        <begin position="269"/>
        <end position="283"/>
    </location>
</feature>
<proteinExistence type="predicted"/>
<sequence length="439" mass="49728">MNFSFSSGNFHLHKFNHQNENHQFSTNFNDNHQIRYSNQNLINSQATSNPSTQSVSSSTIHYGQNLYQPQNHDYDRDVKSKSLTSKMERDEVLPFHSMNQSWNPSNGADYSSHLLSATLPISIQHILKYSESIKKESSAVNTSANNMSSLLNTGSDLLGLKNSVGSNLISNVASMVNQHHLNHHQHHNFINGNDNNMDHHHSSSINIPTHNSMLLSHNQNGTGLNMKSPTMVQIGNNGNISTTTPTTTTGTKIKKERKKSNKQTNTEKKPKKKKPPKERKPRPKPGEIREKTALDGTILYCCPECQMALPERDLVEQHVVQHAVERRFKCDICSAALKRKDHLTRHKLSHIPDRPHACNICMKTFKRKEQLTLHYVIHSGEKKHVCSECGKGFYRKDHLRKHTRSHIARRVKSEMSAQNNGNGTVNPQHTGHILHNTSS</sequence>
<dbReference type="PROSITE" id="PS50157">
    <property type="entry name" value="ZINC_FINGER_C2H2_2"/>
    <property type="match status" value="4"/>
</dbReference>
<feature type="compositionally biased region" description="Low complexity" evidence="8">
    <location>
        <begin position="234"/>
        <end position="251"/>
    </location>
</feature>
<dbReference type="OrthoDB" id="10072647at2759"/>
<evidence type="ECO:0000256" key="5">
    <source>
        <dbReference type="ARBA" id="ARBA00022833"/>
    </source>
</evidence>
<evidence type="ECO:0000256" key="1">
    <source>
        <dbReference type="ARBA" id="ARBA00004123"/>
    </source>
</evidence>
<dbReference type="GO" id="GO:0008270">
    <property type="term" value="F:zinc ion binding"/>
    <property type="evidence" value="ECO:0007669"/>
    <property type="project" value="UniProtKB-KW"/>
</dbReference>
<keyword evidence="3" id="KW-0677">Repeat</keyword>
<evidence type="ECO:0000313" key="10">
    <source>
        <dbReference type="EMBL" id="CAG9806237.1"/>
    </source>
</evidence>
<accession>A0A9N9RZC8</accession>
<feature type="domain" description="C2H2-type" evidence="9">
    <location>
        <begin position="356"/>
        <end position="383"/>
    </location>
</feature>
<dbReference type="PROSITE" id="PS00028">
    <property type="entry name" value="ZINC_FINGER_C2H2_1"/>
    <property type="match status" value="4"/>
</dbReference>
<comment type="subcellular location">
    <subcellularLocation>
        <location evidence="1">Nucleus</location>
    </subcellularLocation>
</comment>
<dbReference type="EMBL" id="OU895878">
    <property type="protein sequence ID" value="CAG9806237.1"/>
    <property type="molecule type" value="Genomic_DNA"/>
</dbReference>
<feature type="compositionally biased region" description="Polar residues" evidence="8">
    <location>
        <begin position="415"/>
        <end position="439"/>
    </location>
</feature>